<dbReference type="InterPro" id="IPR004859">
    <property type="entry name" value="Xrn1_N"/>
</dbReference>
<evidence type="ECO:0000256" key="1">
    <source>
        <dbReference type="ARBA" id="ARBA00022722"/>
    </source>
</evidence>
<dbReference type="GO" id="GO:0005634">
    <property type="term" value="C:nucleus"/>
    <property type="evidence" value="ECO:0007669"/>
    <property type="project" value="TreeGrafter"/>
</dbReference>
<dbReference type="Pfam" id="PF17846">
    <property type="entry name" value="XRN_M"/>
    <property type="match status" value="1"/>
</dbReference>
<accession>A0A6C0KTM4</accession>
<dbReference type="PANTHER" id="PTHR12341">
    <property type="entry name" value="5'-&gt;3' EXORIBONUCLEASE"/>
    <property type="match status" value="1"/>
</dbReference>
<dbReference type="Gene3D" id="3.40.50.12390">
    <property type="match status" value="1"/>
</dbReference>
<dbReference type="InterPro" id="IPR027073">
    <property type="entry name" value="5_3_exoribonuclease"/>
</dbReference>
<evidence type="ECO:0000313" key="6">
    <source>
        <dbReference type="EMBL" id="QHU20561.1"/>
    </source>
</evidence>
<protein>
    <recommendedName>
        <fullName evidence="7">Xrn1 N-terminal domain-containing protein</fullName>
    </recommendedName>
</protein>
<feature type="domain" description="Xrn1 N-terminal" evidence="4">
    <location>
        <begin position="26"/>
        <end position="216"/>
    </location>
</feature>
<name>A0A6C0KTM4_9ZZZZ</name>
<evidence type="ECO:0000256" key="2">
    <source>
        <dbReference type="ARBA" id="ARBA00022801"/>
    </source>
</evidence>
<keyword evidence="1" id="KW-0540">Nuclease</keyword>
<evidence type="ECO:0000259" key="4">
    <source>
        <dbReference type="Pfam" id="PF03159"/>
    </source>
</evidence>
<dbReference type="GO" id="GO:0003723">
    <property type="term" value="F:RNA binding"/>
    <property type="evidence" value="ECO:0007669"/>
    <property type="project" value="TreeGrafter"/>
</dbReference>
<evidence type="ECO:0000259" key="5">
    <source>
        <dbReference type="Pfam" id="PF17846"/>
    </source>
</evidence>
<dbReference type="AlphaFoldDB" id="A0A6C0KTM4"/>
<reference evidence="6" key="1">
    <citation type="journal article" date="2020" name="Nature">
        <title>Giant virus diversity and host interactions through global metagenomics.</title>
        <authorList>
            <person name="Schulz F."/>
            <person name="Roux S."/>
            <person name="Paez-Espino D."/>
            <person name="Jungbluth S."/>
            <person name="Walsh D.A."/>
            <person name="Denef V.J."/>
            <person name="McMahon K.D."/>
            <person name="Konstantinidis K.T."/>
            <person name="Eloe-Fadrosh E.A."/>
            <person name="Kyrpides N.C."/>
            <person name="Woyke T."/>
        </authorList>
    </citation>
    <scope>NUCLEOTIDE SEQUENCE</scope>
    <source>
        <strain evidence="6">GVMAG-S-3300013093-109</strain>
    </source>
</reference>
<evidence type="ECO:0000256" key="3">
    <source>
        <dbReference type="ARBA" id="ARBA00022839"/>
    </source>
</evidence>
<dbReference type="InterPro" id="IPR041412">
    <property type="entry name" value="Xrn1_helical"/>
</dbReference>
<organism evidence="6">
    <name type="scientific">viral metagenome</name>
    <dbReference type="NCBI Taxonomy" id="1070528"/>
    <lineage>
        <taxon>unclassified sequences</taxon>
        <taxon>metagenomes</taxon>
        <taxon>organismal metagenomes</taxon>
    </lineage>
</organism>
<dbReference type="Pfam" id="PF03159">
    <property type="entry name" value="XRN_N"/>
    <property type="match status" value="1"/>
</dbReference>
<keyword evidence="3" id="KW-0269">Exonuclease</keyword>
<dbReference type="GO" id="GO:0000956">
    <property type="term" value="P:nuclear-transcribed mRNA catabolic process"/>
    <property type="evidence" value="ECO:0007669"/>
    <property type="project" value="TreeGrafter"/>
</dbReference>
<dbReference type="EMBL" id="MN740969">
    <property type="protein sequence ID" value="QHU20561.1"/>
    <property type="molecule type" value="Genomic_DNA"/>
</dbReference>
<feature type="domain" description="Xrn1 helical" evidence="5">
    <location>
        <begin position="388"/>
        <end position="528"/>
    </location>
</feature>
<dbReference type="GO" id="GO:0004534">
    <property type="term" value="F:5'-3' RNA exonuclease activity"/>
    <property type="evidence" value="ECO:0007669"/>
    <property type="project" value="TreeGrafter"/>
</dbReference>
<proteinExistence type="predicted"/>
<evidence type="ECO:0008006" key="7">
    <source>
        <dbReference type="Google" id="ProtNLM"/>
    </source>
</evidence>
<sequence>MSSVNIPIRSLYYSWHIKHERDKLAMGIPSYYKKLLDAIPDLIKRSHPHHPIDWLFMDFNCLIYHCLHRADTPVYPGIDGKEEWEAQFIECIVRYCKKVIKQVIPQSGVYLAIDGVVPMAKMRQQRLRRFKSVWLKDQSKDAWDTNAITPGTEFMKKLRIALEKMIKGKLWFLSSSDEPGEGEHKIMAQWRTGNYGGNFAVYGLDADLIVLSLLGQVTNQLDNEIWLFREEVDKGQISYDEQGEELFEWFSINALRDWLAFPCSDKPGFLIQYCFAMSVLGNDFLPSSLGLKIRDDGHTELLLLIRMLKEPLVDSSGQISLDGLLNLFQQLSQTEAERVEKYIQKKRMFSRNLLQKDLPVGDNNWPLEEVIESYILDPSDNRRLARNWQTQYQFKFFPGWRTKQCRDQIIEEYLYGMQWIWAYYTGVQDSICFNWYYPHSLPPLWEWIYDYLSVKPLPTFPEKIEVSAQDIRPVEQLALVLPLESWHLIPPCKEKQFPALAPQFFPTSFHFESAGKRFFWECEALIPIPCISELKAIVS</sequence>
<keyword evidence="2" id="KW-0378">Hydrolase</keyword>